<dbReference type="EMBL" id="JAWIIV010000004">
    <property type="protein sequence ID" value="MEC4718937.1"/>
    <property type="molecule type" value="Genomic_DNA"/>
</dbReference>
<keyword evidence="4" id="KW-1185">Reference proteome</keyword>
<keyword evidence="2" id="KW-0479">Metal-binding</keyword>
<comment type="similarity">
    <text evidence="1 2">Belongs to the cytochrome P450 family.</text>
</comment>
<dbReference type="InterPro" id="IPR017972">
    <property type="entry name" value="Cyt_P450_CS"/>
</dbReference>
<evidence type="ECO:0000313" key="3">
    <source>
        <dbReference type="EMBL" id="MEC4718937.1"/>
    </source>
</evidence>
<accession>A0ABU6J5L7</accession>
<sequence length="377" mass="41617">MENLLFLQSDVAEPFAVYARHLLQRPVAWDPANRIWAVYRHADCMRLLQSEAAHIPALNPGSESRLGETARLVAGRLARLANPPSHVFFRRGLTRLFDQLQPARIADLLDELVGDARQLDWVETVCAKLPMLAVMKGFGFSGEDIERLLPLGARLTQVMLPNKSPQQLADVDAVIGAVYPFVDRHLRQCSGLQAGEGEGDAEARAALNANLIGMLIQSVDAGRGLLANVLLQAMHQPCEPSRMSSAEWRAWVTETLRFDPPIHNTRRVLIEDIEIGGTWLRKGDAVLLVLAAANRDPAVFERPVEFDPGRVNNDVHLAFGAGMHHCAAKEFAQAMAAGAMSALFARYRVRLPAQEIAHAPLVNARLARRILVEVERV</sequence>
<proteinExistence type="inferred from homology"/>
<dbReference type="PRINTS" id="PR00359">
    <property type="entry name" value="BP450"/>
</dbReference>
<keyword evidence="2" id="KW-0503">Monooxygenase</keyword>
<protein>
    <submittedName>
        <fullName evidence="3">Cytochrome P450</fullName>
    </submittedName>
</protein>
<keyword evidence="2" id="KW-0408">Iron</keyword>
<evidence type="ECO:0000313" key="4">
    <source>
        <dbReference type="Proteomes" id="UP001352263"/>
    </source>
</evidence>
<dbReference type="InterPro" id="IPR002397">
    <property type="entry name" value="Cyt_P450_B"/>
</dbReference>
<dbReference type="InterPro" id="IPR001128">
    <property type="entry name" value="Cyt_P450"/>
</dbReference>
<keyword evidence="2" id="KW-0560">Oxidoreductase</keyword>
<dbReference type="SUPFAM" id="SSF48264">
    <property type="entry name" value="Cytochrome P450"/>
    <property type="match status" value="1"/>
</dbReference>
<keyword evidence="2" id="KW-0349">Heme</keyword>
<reference evidence="3 4" key="1">
    <citation type="submission" date="2023-10" db="EMBL/GenBank/DDBJ databases">
        <title>Noviherbaspirillum sp. CPCC 100848 genome assembly.</title>
        <authorList>
            <person name="Li X.Y."/>
            <person name="Fang X.M."/>
        </authorList>
    </citation>
    <scope>NUCLEOTIDE SEQUENCE [LARGE SCALE GENOMIC DNA]</scope>
    <source>
        <strain evidence="3 4">CPCC 100848</strain>
    </source>
</reference>
<dbReference type="Pfam" id="PF00067">
    <property type="entry name" value="p450"/>
    <property type="match status" value="1"/>
</dbReference>
<dbReference type="PANTHER" id="PTHR46696:SF1">
    <property type="entry name" value="CYTOCHROME P450 YJIB-RELATED"/>
    <property type="match status" value="1"/>
</dbReference>
<evidence type="ECO:0000256" key="1">
    <source>
        <dbReference type="ARBA" id="ARBA00010617"/>
    </source>
</evidence>
<name>A0ABU6J5L7_9BURK</name>
<dbReference type="PROSITE" id="PS00086">
    <property type="entry name" value="CYTOCHROME_P450"/>
    <property type="match status" value="1"/>
</dbReference>
<dbReference type="RefSeq" id="WP_326505653.1">
    <property type="nucleotide sequence ID" value="NZ_JAWIIV010000004.1"/>
</dbReference>
<comment type="caution">
    <text evidence="3">The sequence shown here is derived from an EMBL/GenBank/DDBJ whole genome shotgun (WGS) entry which is preliminary data.</text>
</comment>
<gene>
    <name evidence="3" type="ORF">RY831_07250</name>
</gene>
<dbReference type="InterPro" id="IPR036396">
    <property type="entry name" value="Cyt_P450_sf"/>
</dbReference>
<dbReference type="PANTHER" id="PTHR46696">
    <property type="entry name" value="P450, PUTATIVE (EUROFUNG)-RELATED"/>
    <property type="match status" value="1"/>
</dbReference>
<organism evidence="3 4">
    <name type="scientific">Noviherbaspirillum album</name>
    <dbReference type="NCBI Taxonomy" id="3080276"/>
    <lineage>
        <taxon>Bacteria</taxon>
        <taxon>Pseudomonadati</taxon>
        <taxon>Pseudomonadota</taxon>
        <taxon>Betaproteobacteria</taxon>
        <taxon>Burkholderiales</taxon>
        <taxon>Oxalobacteraceae</taxon>
        <taxon>Noviherbaspirillum</taxon>
    </lineage>
</organism>
<evidence type="ECO:0000256" key="2">
    <source>
        <dbReference type="RuleBase" id="RU000461"/>
    </source>
</evidence>
<dbReference type="Proteomes" id="UP001352263">
    <property type="component" value="Unassembled WGS sequence"/>
</dbReference>
<dbReference type="Gene3D" id="1.10.630.10">
    <property type="entry name" value="Cytochrome P450"/>
    <property type="match status" value="1"/>
</dbReference>